<gene>
    <name evidence="1" type="ORF">FHS55_002626</name>
</gene>
<reference evidence="1 2" key="1">
    <citation type="submission" date="2020-08" db="EMBL/GenBank/DDBJ databases">
        <title>Genomic Encyclopedia of Type Strains, Phase IV (KMG-IV): sequencing the most valuable type-strain genomes for metagenomic binning, comparative biology and taxonomic classification.</title>
        <authorList>
            <person name="Goeker M."/>
        </authorList>
    </citation>
    <scope>NUCLEOTIDE SEQUENCE [LARGE SCALE GENOMIC DNA]</scope>
    <source>
        <strain evidence="1 2">DSM 5895</strain>
    </source>
</reference>
<sequence length="74" mass="8268">MKQVVVMALMALGVAGCDSAPPHYLAWCDEKDGQDWRLIDHVKKDGYLLSCTYQSPDRQSTYTRACDGDGCNIR</sequence>
<organism evidence="1 2">
    <name type="scientific">Ancylobacter tetraedralis</name>
    <dbReference type="NCBI Taxonomy" id="217068"/>
    <lineage>
        <taxon>Bacteria</taxon>
        <taxon>Pseudomonadati</taxon>
        <taxon>Pseudomonadota</taxon>
        <taxon>Alphaproteobacteria</taxon>
        <taxon>Hyphomicrobiales</taxon>
        <taxon>Xanthobacteraceae</taxon>
        <taxon>Ancylobacter</taxon>
    </lineage>
</organism>
<evidence type="ECO:0000313" key="2">
    <source>
        <dbReference type="Proteomes" id="UP000533469"/>
    </source>
</evidence>
<keyword evidence="2" id="KW-1185">Reference proteome</keyword>
<dbReference type="EMBL" id="JACICD010000004">
    <property type="protein sequence ID" value="MBB3772017.1"/>
    <property type="molecule type" value="Genomic_DNA"/>
</dbReference>
<dbReference type="AlphaFoldDB" id="A0A839ZBB5"/>
<dbReference type="PROSITE" id="PS51257">
    <property type="entry name" value="PROKAR_LIPOPROTEIN"/>
    <property type="match status" value="1"/>
</dbReference>
<accession>A0A839ZBB5</accession>
<protein>
    <recommendedName>
        <fullName evidence="3">Lipoprotein</fullName>
    </recommendedName>
</protein>
<evidence type="ECO:0008006" key="3">
    <source>
        <dbReference type="Google" id="ProtNLM"/>
    </source>
</evidence>
<name>A0A839ZBB5_9HYPH</name>
<comment type="caution">
    <text evidence="1">The sequence shown here is derived from an EMBL/GenBank/DDBJ whole genome shotgun (WGS) entry which is preliminary data.</text>
</comment>
<dbReference type="Proteomes" id="UP000533469">
    <property type="component" value="Unassembled WGS sequence"/>
</dbReference>
<dbReference type="RefSeq" id="WP_183190162.1">
    <property type="nucleotide sequence ID" value="NZ_JACICD010000004.1"/>
</dbReference>
<proteinExistence type="predicted"/>
<evidence type="ECO:0000313" key="1">
    <source>
        <dbReference type="EMBL" id="MBB3772017.1"/>
    </source>
</evidence>